<keyword evidence="3" id="KW-1185">Reference proteome</keyword>
<dbReference type="Proteomes" id="UP000070133">
    <property type="component" value="Unassembled WGS sequence"/>
</dbReference>
<reference evidence="2 3" key="1">
    <citation type="submission" date="2015-07" db="EMBL/GenBank/DDBJ databases">
        <title>Comparative genomics of the Sigatoka disease complex on banana suggests a link between parallel evolutionary changes in Pseudocercospora fijiensis and Pseudocercospora eumusae and increased virulence on the banana host.</title>
        <authorList>
            <person name="Chang T.-C."/>
            <person name="Salvucci A."/>
            <person name="Crous P.W."/>
            <person name="Stergiopoulos I."/>
        </authorList>
    </citation>
    <scope>NUCLEOTIDE SEQUENCE [LARGE SCALE GENOMIC DNA]</scope>
    <source>
        <strain evidence="2 3">CBS 114824</strain>
    </source>
</reference>
<proteinExistence type="predicted"/>
<accession>A0A139HBZ8</accession>
<evidence type="ECO:0000313" key="3">
    <source>
        <dbReference type="Proteomes" id="UP000070133"/>
    </source>
</evidence>
<evidence type="ECO:0000313" key="2">
    <source>
        <dbReference type="EMBL" id="KXS99952.1"/>
    </source>
</evidence>
<name>A0A139HBZ8_9PEZI</name>
<feature type="compositionally biased region" description="Basic and acidic residues" evidence="1">
    <location>
        <begin position="43"/>
        <end position="54"/>
    </location>
</feature>
<feature type="compositionally biased region" description="Basic and acidic residues" evidence="1">
    <location>
        <begin position="10"/>
        <end position="19"/>
    </location>
</feature>
<gene>
    <name evidence="2" type="ORF">AC578_824</name>
</gene>
<evidence type="ECO:0000256" key="1">
    <source>
        <dbReference type="SAM" id="MobiDB-lite"/>
    </source>
</evidence>
<dbReference type="AlphaFoldDB" id="A0A139HBZ8"/>
<feature type="region of interest" description="Disordered" evidence="1">
    <location>
        <begin position="1"/>
        <end position="63"/>
    </location>
</feature>
<feature type="compositionally biased region" description="Polar residues" evidence="1">
    <location>
        <begin position="20"/>
        <end position="42"/>
    </location>
</feature>
<dbReference type="EMBL" id="LFZN01000082">
    <property type="protein sequence ID" value="KXS99952.1"/>
    <property type="molecule type" value="Genomic_DNA"/>
</dbReference>
<protein>
    <submittedName>
        <fullName evidence="2">Uncharacterized protein</fullName>
    </submittedName>
</protein>
<organism evidence="2 3">
    <name type="scientific">Pseudocercospora eumusae</name>
    <dbReference type="NCBI Taxonomy" id="321146"/>
    <lineage>
        <taxon>Eukaryota</taxon>
        <taxon>Fungi</taxon>
        <taxon>Dikarya</taxon>
        <taxon>Ascomycota</taxon>
        <taxon>Pezizomycotina</taxon>
        <taxon>Dothideomycetes</taxon>
        <taxon>Dothideomycetidae</taxon>
        <taxon>Mycosphaerellales</taxon>
        <taxon>Mycosphaerellaceae</taxon>
        <taxon>Pseudocercospora</taxon>
    </lineage>
</organism>
<comment type="caution">
    <text evidence="2">The sequence shown here is derived from an EMBL/GenBank/DDBJ whole genome shotgun (WGS) entry which is preliminary data.</text>
</comment>
<sequence>MDQDMPLSKARSDPAKTSDRSLTPVSEQSDTLSADHSSTRSGHATEDDSGKEASAKIYRKRLA</sequence>